<dbReference type="PANTHER" id="PTHR11002">
    <property type="entry name" value="CARBONIC ANHYDRASE"/>
    <property type="match status" value="1"/>
</dbReference>
<dbReference type="InterPro" id="IPR015892">
    <property type="entry name" value="Carbonic_anhydrase_CS"/>
</dbReference>
<evidence type="ECO:0000256" key="6">
    <source>
        <dbReference type="ARBA" id="ARBA00023239"/>
    </source>
</evidence>
<dbReference type="Pfam" id="PF00484">
    <property type="entry name" value="Pro_CA"/>
    <property type="match status" value="1"/>
</dbReference>
<evidence type="ECO:0000256" key="5">
    <source>
        <dbReference type="ARBA" id="ARBA00022833"/>
    </source>
</evidence>
<dbReference type="Proteomes" id="UP001138540">
    <property type="component" value="Unassembled WGS sequence"/>
</dbReference>
<evidence type="ECO:0000256" key="8">
    <source>
        <dbReference type="RuleBase" id="RU003956"/>
    </source>
</evidence>
<dbReference type="CDD" id="cd00884">
    <property type="entry name" value="beta_CA_cladeB"/>
    <property type="match status" value="1"/>
</dbReference>
<proteinExistence type="inferred from homology"/>
<dbReference type="InterPro" id="IPR001765">
    <property type="entry name" value="Carbonic_anhydrase"/>
</dbReference>
<comment type="function">
    <text evidence="8">Reversible hydration of carbon dioxide.</text>
</comment>
<keyword evidence="6 8" id="KW-0456">Lyase</keyword>
<keyword evidence="4" id="KW-0479">Metal-binding</keyword>
<comment type="caution">
    <text evidence="9">The sequence shown here is derived from an EMBL/GenBank/DDBJ whole genome shotgun (WGS) entry which is preliminary data.</text>
</comment>
<dbReference type="PANTHER" id="PTHR11002:SF76">
    <property type="entry name" value="CARBONIC ANHYDRASE"/>
    <property type="match status" value="1"/>
</dbReference>
<gene>
    <name evidence="9" type="ORF">HNP60_001823</name>
</gene>
<reference evidence="9 10" key="1">
    <citation type="submission" date="2020-08" db="EMBL/GenBank/DDBJ databases">
        <title>Exploring microbial biodiversity for novel pathways involved in the catabolism of aromatic compounds derived from lignin.</title>
        <authorList>
            <person name="Elkins J."/>
        </authorList>
    </citation>
    <scope>NUCLEOTIDE SEQUENCE [LARGE SCALE GENOMIC DNA]</scope>
    <source>
        <strain evidence="9 10">B1D3A</strain>
    </source>
</reference>
<comment type="similarity">
    <text evidence="2 8">Belongs to the beta-class carbonic anhydrase family.</text>
</comment>
<dbReference type="GO" id="GO:0004089">
    <property type="term" value="F:carbonate dehydratase activity"/>
    <property type="evidence" value="ECO:0007669"/>
    <property type="project" value="UniProtKB-EC"/>
</dbReference>
<dbReference type="PROSITE" id="PS00705">
    <property type="entry name" value="PROK_CO2_ANHYDRASE_2"/>
    <property type="match status" value="1"/>
</dbReference>
<dbReference type="Gene3D" id="3.40.1050.10">
    <property type="entry name" value="Carbonic anhydrase"/>
    <property type="match status" value="1"/>
</dbReference>
<evidence type="ECO:0000313" key="9">
    <source>
        <dbReference type="EMBL" id="MBB5985849.1"/>
    </source>
</evidence>
<dbReference type="EC" id="4.2.1.1" evidence="3 8"/>
<protein>
    <recommendedName>
        <fullName evidence="3 8">Carbonic anhydrase</fullName>
        <ecNumber evidence="3 8">4.2.1.1</ecNumber>
    </recommendedName>
    <alternativeName>
        <fullName evidence="8">Carbonate dehydratase</fullName>
    </alternativeName>
</protein>
<evidence type="ECO:0000313" key="10">
    <source>
        <dbReference type="Proteomes" id="UP001138540"/>
    </source>
</evidence>
<dbReference type="RefSeq" id="WP_184152684.1">
    <property type="nucleotide sequence ID" value="NZ_JACHKA010000001.1"/>
</dbReference>
<comment type="catalytic activity">
    <reaction evidence="7 8">
        <text>hydrogencarbonate + H(+) = CO2 + H2O</text>
        <dbReference type="Rhea" id="RHEA:10748"/>
        <dbReference type="ChEBI" id="CHEBI:15377"/>
        <dbReference type="ChEBI" id="CHEBI:15378"/>
        <dbReference type="ChEBI" id="CHEBI:16526"/>
        <dbReference type="ChEBI" id="CHEBI:17544"/>
        <dbReference type="EC" id="4.2.1.1"/>
    </reaction>
</comment>
<dbReference type="InterPro" id="IPR045066">
    <property type="entry name" value="Beta_CA_cladeB"/>
</dbReference>
<evidence type="ECO:0000256" key="2">
    <source>
        <dbReference type="ARBA" id="ARBA00006217"/>
    </source>
</evidence>
<dbReference type="PROSITE" id="PS00704">
    <property type="entry name" value="PROK_CO2_ANHYDRASE_1"/>
    <property type="match status" value="1"/>
</dbReference>
<dbReference type="SMART" id="SM00947">
    <property type="entry name" value="Pro_CA"/>
    <property type="match status" value="1"/>
</dbReference>
<keyword evidence="5 8" id="KW-0862">Zinc</keyword>
<dbReference type="SUPFAM" id="SSF53056">
    <property type="entry name" value="beta-carbonic anhydrase, cab"/>
    <property type="match status" value="1"/>
</dbReference>
<evidence type="ECO:0000256" key="7">
    <source>
        <dbReference type="ARBA" id="ARBA00048348"/>
    </source>
</evidence>
<dbReference type="EMBL" id="JACHKA010000001">
    <property type="protein sequence ID" value="MBB5985849.1"/>
    <property type="molecule type" value="Genomic_DNA"/>
</dbReference>
<evidence type="ECO:0000256" key="4">
    <source>
        <dbReference type="ARBA" id="ARBA00022723"/>
    </source>
</evidence>
<keyword evidence="10" id="KW-1185">Reference proteome</keyword>
<comment type="cofactor">
    <cofactor evidence="1">
        <name>Zn(2+)</name>
        <dbReference type="ChEBI" id="CHEBI:29105"/>
    </cofactor>
</comment>
<organism evidence="9 10">
    <name type="scientific">Sphingobium lignivorans</name>
    <dbReference type="NCBI Taxonomy" id="2735886"/>
    <lineage>
        <taxon>Bacteria</taxon>
        <taxon>Pseudomonadati</taxon>
        <taxon>Pseudomonadota</taxon>
        <taxon>Alphaproteobacteria</taxon>
        <taxon>Sphingomonadales</taxon>
        <taxon>Sphingomonadaceae</taxon>
        <taxon>Sphingobium</taxon>
    </lineage>
</organism>
<evidence type="ECO:0000256" key="1">
    <source>
        <dbReference type="ARBA" id="ARBA00001947"/>
    </source>
</evidence>
<dbReference type="InterPro" id="IPR036874">
    <property type="entry name" value="Carbonic_anhydrase_sf"/>
</dbReference>
<sequence>MATFANMLEGYRRFRSTGWTNQRARWEQLADGQSPRVMVIACSDSRVDPTEIFDADPGEIFVVRNVAALVPPFETSPGHHGVSAALEFAVQMLGVEEILVLGHGLCGGCHAALTQDMHGAPPGEGGFIASWISLLDDARADVIARYGENRSRDVGRAMEQAAVKVSLANLRTFPWVREKENRNVLSLKGAFFAISDGKLHLLDEQTGVFTPYE</sequence>
<accession>A0ABR6NEY7</accession>
<evidence type="ECO:0000256" key="3">
    <source>
        <dbReference type="ARBA" id="ARBA00012925"/>
    </source>
</evidence>
<name>A0ABR6NEY7_9SPHN</name>